<dbReference type="Gene3D" id="1.20.58.1460">
    <property type="match status" value="1"/>
</dbReference>
<dbReference type="PIRSF" id="PIRSF020623">
    <property type="entry name" value="PaaX"/>
    <property type="match status" value="1"/>
</dbReference>
<dbReference type="PANTHER" id="PTHR30319:SF1">
    <property type="entry name" value="TRANSCRIPTIONAL REPRESSOR PAAX"/>
    <property type="match status" value="1"/>
</dbReference>
<dbReference type="RefSeq" id="WP_176525308.1">
    <property type="nucleotide sequence ID" value="NZ_OCNJ01000014.1"/>
</dbReference>
<dbReference type="EMBL" id="OCNJ01000014">
    <property type="protein sequence ID" value="SOE00842.1"/>
    <property type="molecule type" value="Genomic_DNA"/>
</dbReference>
<dbReference type="InterPro" id="IPR036390">
    <property type="entry name" value="WH_DNA-bd_sf"/>
</dbReference>
<evidence type="ECO:0000259" key="2">
    <source>
        <dbReference type="Pfam" id="PF08223"/>
    </source>
</evidence>
<feature type="domain" description="Transcriptional repressor PaaX-like N-terminal" evidence="1">
    <location>
        <begin position="25"/>
        <end position="93"/>
    </location>
</feature>
<dbReference type="PANTHER" id="PTHR30319">
    <property type="entry name" value="PHENYLACETIC ACID REGULATOR-RELATED TRANSCRIPTIONAL REPRESSOR"/>
    <property type="match status" value="1"/>
</dbReference>
<dbReference type="InterPro" id="IPR036388">
    <property type="entry name" value="WH-like_DNA-bd_sf"/>
</dbReference>
<accession>A0A286GZE5</accession>
<dbReference type="Gene3D" id="1.10.10.10">
    <property type="entry name" value="Winged helix-like DNA-binding domain superfamily/Winged helix DNA-binding domain"/>
    <property type="match status" value="1"/>
</dbReference>
<reference evidence="3 4" key="1">
    <citation type="submission" date="2017-09" db="EMBL/GenBank/DDBJ databases">
        <authorList>
            <person name="Ehlers B."/>
            <person name="Leendertz F.H."/>
        </authorList>
    </citation>
    <scope>NUCLEOTIDE SEQUENCE [LARGE SCALE GENOMIC DNA]</scope>
    <source>
        <strain evidence="3 4">USBA 140</strain>
    </source>
</reference>
<evidence type="ECO:0000259" key="1">
    <source>
        <dbReference type="Pfam" id="PF07848"/>
    </source>
</evidence>
<feature type="domain" description="Transcriptional repressor PaaX-like C-terminal" evidence="2">
    <location>
        <begin position="201"/>
        <end position="290"/>
    </location>
</feature>
<keyword evidence="4" id="KW-1185">Reference proteome</keyword>
<dbReference type="SUPFAM" id="SSF46785">
    <property type="entry name" value="Winged helix' DNA-binding domain"/>
    <property type="match status" value="1"/>
</dbReference>
<evidence type="ECO:0000313" key="4">
    <source>
        <dbReference type="Proteomes" id="UP000219621"/>
    </source>
</evidence>
<dbReference type="Proteomes" id="UP000219621">
    <property type="component" value="Unassembled WGS sequence"/>
</dbReference>
<dbReference type="InterPro" id="IPR011965">
    <property type="entry name" value="PaaX_trns_reg"/>
</dbReference>
<dbReference type="InterPro" id="IPR012906">
    <property type="entry name" value="PaaX-like_N"/>
</dbReference>
<name>A0A286GZE5_9PROT</name>
<gene>
    <name evidence="3" type="ORF">SAMN05421508_11464</name>
</gene>
<sequence length="313" mass="33752">MDEARAPAHSMQTLVRGLTARRPPRAGSLIVTVFGDVVMPRGGLIATQSILDVLGLLGLTPGLVRTALSRLTSDGMFERSRAGRHSFYRLSDEAWARYEDASAVIYADARPAWDGGWLVVMLVDGPAASTGAADGDESLRRGLTDLGFAKAGPALYLRPANLGQAERRRLDVLLDDRPALLVDGRGGAIPAGFKATVEGTWGLADLARGYDQFARRYGPLATALDRGAPLDDAEALSLRILVIHDYRLLVLKDPRLPPEILPAGWQGEASRLLCRDLYRRVYAASERWVDAHCTGDHGPLPPPGGLVLERFGG</sequence>
<proteinExistence type="predicted"/>
<organism evidence="3 4">
    <name type="scientific">Caenispirillum bisanense</name>
    <dbReference type="NCBI Taxonomy" id="414052"/>
    <lineage>
        <taxon>Bacteria</taxon>
        <taxon>Pseudomonadati</taxon>
        <taxon>Pseudomonadota</taxon>
        <taxon>Alphaproteobacteria</taxon>
        <taxon>Rhodospirillales</taxon>
        <taxon>Novispirillaceae</taxon>
        <taxon>Caenispirillum</taxon>
    </lineage>
</organism>
<dbReference type="InterPro" id="IPR013225">
    <property type="entry name" value="PaaX_C"/>
</dbReference>
<evidence type="ECO:0000313" key="3">
    <source>
        <dbReference type="EMBL" id="SOE00842.1"/>
    </source>
</evidence>
<dbReference type="Pfam" id="PF07848">
    <property type="entry name" value="PaaX"/>
    <property type="match status" value="1"/>
</dbReference>
<dbReference type="Pfam" id="PF08223">
    <property type="entry name" value="PaaX_C"/>
    <property type="match status" value="1"/>
</dbReference>
<protein>
    <submittedName>
        <fullName evidence="3">Transcriptional regulator, PaaX family</fullName>
    </submittedName>
</protein>
<dbReference type="GO" id="GO:0006351">
    <property type="term" value="P:DNA-templated transcription"/>
    <property type="evidence" value="ECO:0007669"/>
    <property type="project" value="InterPro"/>
</dbReference>
<dbReference type="AlphaFoldDB" id="A0A286GZE5"/>
<dbReference type="Gene3D" id="3.30.70.2650">
    <property type="match status" value="1"/>
</dbReference>